<sequence length="84" mass="9878">MLSVTSFRIQTNKIIVFQSFASLTSPYTIIKLRNSPFSLHIRCNLNPKNLHYKSHFHHLSCSNSRCALEKLYLCIPFFKLNYLK</sequence>
<name>A0A8S5RH25_9VIRU</name>
<evidence type="ECO:0000313" key="1">
    <source>
        <dbReference type="EMBL" id="DAE30260.1"/>
    </source>
</evidence>
<proteinExistence type="predicted"/>
<protein>
    <submittedName>
        <fullName evidence="1">Uncharacterized protein</fullName>
    </submittedName>
</protein>
<organism evidence="1">
    <name type="scientific">virus sp. ct5rm7</name>
    <dbReference type="NCBI Taxonomy" id="2827298"/>
    <lineage>
        <taxon>Viruses</taxon>
    </lineage>
</organism>
<accession>A0A8S5RH25</accession>
<dbReference type="EMBL" id="BK059103">
    <property type="protein sequence ID" value="DAE30260.1"/>
    <property type="molecule type" value="Genomic_DNA"/>
</dbReference>
<reference evidence="1" key="1">
    <citation type="journal article" date="2021" name="Proc. Natl. Acad. Sci. U.S.A.">
        <title>A Catalog of Tens of Thousands of Viruses from Human Metagenomes Reveals Hidden Associations with Chronic Diseases.</title>
        <authorList>
            <person name="Tisza M.J."/>
            <person name="Buck C.B."/>
        </authorList>
    </citation>
    <scope>NUCLEOTIDE SEQUENCE</scope>
    <source>
        <strain evidence="1">Ct5rm7</strain>
    </source>
</reference>